<keyword evidence="1" id="KW-0732">Signal</keyword>
<comment type="caution">
    <text evidence="2">The sequence shown here is derived from an EMBL/GenBank/DDBJ whole genome shotgun (WGS) entry which is preliminary data.</text>
</comment>
<accession>A0ABT1XDA7</accession>
<evidence type="ECO:0000256" key="1">
    <source>
        <dbReference type="SAM" id="SignalP"/>
    </source>
</evidence>
<evidence type="ECO:0000313" key="2">
    <source>
        <dbReference type="EMBL" id="MCR2745255.1"/>
    </source>
</evidence>
<name>A0ABT1XDA7_9BURK</name>
<dbReference type="RefSeq" id="WP_257510504.1">
    <property type="nucleotide sequence ID" value="NZ_JANKHG010000001.1"/>
</dbReference>
<sequence length="99" mass="11546">MKLLQAATTITFAFAFMLPTYATGGGDYGYWERSKQEYWDGPCLVKIESKPFEYKKEVKCEDGFSPVADAPWKEEYQDGDCNVKREAKYDEFKEEIKCR</sequence>
<gene>
    <name evidence="2" type="ORF">NSP04_01170</name>
</gene>
<dbReference type="EMBL" id="JANKHG010000001">
    <property type="protein sequence ID" value="MCR2745255.1"/>
    <property type="molecule type" value="Genomic_DNA"/>
</dbReference>
<feature type="chain" id="PRO_5047097040" evidence="1">
    <location>
        <begin position="23"/>
        <end position="99"/>
    </location>
</feature>
<feature type="signal peptide" evidence="1">
    <location>
        <begin position="1"/>
        <end position="22"/>
    </location>
</feature>
<keyword evidence="3" id="KW-1185">Reference proteome</keyword>
<organism evidence="2 3">
    <name type="scientific">Limnobacter parvus</name>
    <dbReference type="NCBI Taxonomy" id="2939690"/>
    <lineage>
        <taxon>Bacteria</taxon>
        <taxon>Pseudomonadati</taxon>
        <taxon>Pseudomonadota</taxon>
        <taxon>Betaproteobacteria</taxon>
        <taxon>Burkholderiales</taxon>
        <taxon>Burkholderiaceae</taxon>
        <taxon>Limnobacter</taxon>
    </lineage>
</organism>
<protein>
    <submittedName>
        <fullName evidence="2">Uncharacterized protein</fullName>
    </submittedName>
</protein>
<reference evidence="2" key="1">
    <citation type="submission" date="2022-07" db="EMBL/GenBank/DDBJ databases">
        <authorList>
            <person name="Xamxidin M."/>
        </authorList>
    </citation>
    <scope>NUCLEOTIDE SEQUENCE</scope>
    <source>
        <strain evidence="2">YS8-69</strain>
    </source>
</reference>
<proteinExistence type="predicted"/>
<dbReference type="Proteomes" id="UP001165267">
    <property type="component" value="Unassembled WGS sequence"/>
</dbReference>
<evidence type="ECO:0000313" key="3">
    <source>
        <dbReference type="Proteomes" id="UP001165267"/>
    </source>
</evidence>